<evidence type="ECO:0000256" key="1">
    <source>
        <dbReference type="ARBA" id="ARBA00022723"/>
    </source>
</evidence>
<reference evidence="6 7" key="1">
    <citation type="submission" date="2023-02" db="EMBL/GenBank/DDBJ databases">
        <title>Novel Oscillospiraceae bacterial genomes.</title>
        <authorList>
            <person name="Srinivasan S."/>
            <person name="Austin M.N."/>
            <person name="Fiedler T.L."/>
            <person name="Strenk S.M."/>
            <person name="Agnew K.J."/>
            <person name="Nagana Gowda G.A."/>
            <person name="Raftery D."/>
            <person name="Beamer M.A."/>
            <person name="Achilles S.L."/>
            <person name="Wiesenfeld H.C."/>
            <person name="Fredricks D.N."/>
            <person name="Hillier S.L."/>
        </authorList>
    </citation>
    <scope>NUCLEOTIDE SEQUENCE [LARGE SCALE GENOMIC DNA]</scope>
    <source>
        <strain evidence="6 7">CHIC02 1186E3-8</strain>
    </source>
</reference>
<keyword evidence="3" id="KW-0665">Pyrimidine biosynthesis</keyword>
<dbReference type="Pfam" id="PF02748">
    <property type="entry name" value="PyrI_C"/>
    <property type="match status" value="1"/>
</dbReference>
<dbReference type="InterPro" id="IPR036793">
    <property type="entry name" value="Asp_carbatrfase_reg_N_sf"/>
</dbReference>
<evidence type="ECO:0000256" key="2">
    <source>
        <dbReference type="ARBA" id="ARBA00022833"/>
    </source>
</evidence>
<evidence type="ECO:0000259" key="5">
    <source>
        <dbReference type="Pfam" id="PF02748"/>
    </source>
</evidence>
<organism evidence="6 7">
    <name type="scientific">Amygdalobacter indicium</name>
    <dbReference type="NCBI Taxonomy" id="3029272"/>
    <lineage>
        <taxon>Bacteria</taxon>
        <taxon>Bacillati</taxon>
        <taxon>Bacillota</taxon>
        <taxon>Clostridia</taxon>
        <taxon>Eubacteriales</taxon>
        <taxon>Oscillospiraceae</taxon>
        <taxon>Amygdalobacter</taxon>
    </lineage>
</organism>
<dbReference type="PANTHER" id="PTHR35805:SF1">
    <property type="entry name" value="ASPARTATE CARBAMOYLTRANSFERASE REGULATORY CHAIN"/>
    <property type="match status" value="1"/>
</dbReference>
<dbReference type="Gene3D" id="3.30.70.140">
    <property type="entry name" value="Aspartate carbamoyltransferase regulatory subunit, N-terminal domain"/>
    <property type="match status" value="1"/>
</dbReference>
<feature type="domain" description="Aspartate carbamoyltransferase regulatory subunit C-terminal" evidence="5">
    <location>
        <begin position="95"/>
        <end position="136"/>
    </location>
</feature>
<dbReference type="SUPFAM" id="SSF57825">
    <property type="entry name" value="Aspartate carbamoyltransferase, Regulatory-chain, C-terminal domain"/>
    <property type="match status" value="1"/>
</dbReference>
<evidence type="ECO:0000313" key="6">
    <source>
        <dbReference type="EMBL" id="WEG35795.1"/>
    </source>
</evidence>
<dbReference type="Proteomes" id="UP001220478">
    <property type="component" value="Chromosome"/>
</dbReference>
<dbReference type="InterPro" id="IPR020545">
    <property type="entry name" value="Asp_carbamoyltransf_reg_N"/>
</dbReference>
<keyword evidence="1" id="KW-0479">Metal-binding</keyword>
<dbReference type="NCBIfam" id="NF002063">
    <property type="entry name" value="PRK00893.1-3"/>
    <property type="match status" value="1"/>
</dbReference>
<evidence type="ECO:0000256" key="3">
    <source>
        <dbReference type="ARBA" id="ARBA00022975"/>
    </source>
</evidence>
<dbReference type="PANTHER" id="PTHR35805">
    <property type="entry name" value="ASPARTATE CARBAMOYLTRANSFERASE REGULATORY CHAIN"/>
    <property type="match status" value="1"/>
</dbReference>
<dbReference type="RefSeq" id="WP_315571895.1">
    <property type="nucleotide sequence ID" value="NZ_CP118868.1"/>
</dbReference>
<keyword evidence="2" id="KW-0862">Zinc</keyword>
<evidence type="ECO:0000313" key="7">
    <source>
        <dbReference type="Proteomes" id="UP001220478"/>
    </source>
</evidence>
<sequence>MLQVNSITNGVVIDHIKAGSGYKIFQLLELDKCGESVALLINVDSCKEGKKDMIKIEQAHDIDYSVLGLLDPNITINEIAGEKIIRKYSVKLPTEVYDFIKCKNPRCITNHQNIGNRFSLLSASAGLYSCHYCDNLYKCGGSEC</sequence>
<dbReference type="SUPFAM" id="SSF54893">
    <property type="entry name" value="Aspartate carbamoyltransferase, Regulatory-chain, N-terminal domain"/>
    <property type="match status" value="1"/>
</dbReference>
<dbReference type="Gene3D" id="2.30.30.20">
    <property type="entry name" value="Aspartate carbamoyltransferase regulatory subunit, C-terminal domain"/>
    <property type="match status" value="1"/>
</dbReference>
<dbReference type="InterPro" id="IPR036792">
    <property type="entry name" value="Asp_carbatrfase_reg_C_sf"/>
</dbReference>
<dbReference type="Pfam" id="PF01948">
    <property type="entry name" value="PyrI"/>
    <property type="match status" value="1"/>
</dbReference>
<proteinExistence type="predicted"/>
<evidence type="ECO:0000259" key="4">
    <source>
        <dbReference type="Pfam" id="PF01948"/>
    </source>
</evidence>
<dbReference type="InterPro" id="IPR020542">
    <property type="entry name" value="Asp_carbamoyltrfase_reg_C"/>
</dbReference>
<gene>
    <name evidence="6" type="ORF">PYS61_01125</name>
</gene>
<protein>
    <submittedName>
        <fullName evidence="6">Aspartate carbamoyltransferase regulatory subunit</fullName>
    </submittedName>
</protein>
<keyword evidence="7" id="KW-1185">Reference proteome</keyword>
<accession>A0ABY8CAD8</accession>
<feature type="domain" description="Aspartate carbamoyltransferase regulatory subunit N-terminal" evidence="4">
    <location>
        <begin position="2"/>
        <end position="91"/>
    </location>
</feature>
<dbReference type="InterPro" id="IPR002801">
    <property type="entry name" value="Asp_carbamoylTrfase_reg"/>
</dbReference>
<name>A0ABY8CAD8_9FIRM</name>
<dbReference type="EMBL" id="CP118868">
    <property type="protein sequence ID" value="WEG35795.1"/>
    <property type="molecule type" value="Genomic_DNA"/>
</dbReference>